<dbReference type="SUPFAM" id="SSF48498">
    <property type="entry name" value="Tetracyclin repressor-like, C-terminal domain"/>
    <property type="match status" value="1"/>
</dbReference>
<evidence type="ECO:0000259" key="5">
    <source>
        <dbReference type="PROSITE" id="PS50977"/>
    </source>
</evidence>
<organism evidence="6 7">
    <name type="scientific">Amycolatopsis jiangsuensis</name>
    <dbReference type="NCBI Taxonomy" id="1181879"/>
    <lineage>
        <taxon>Bacteria</taxon>
        <taxon>Bacillati</taxon>
        <taxon>Actinomycetota</taxon>
        <taxon>Actinomycetes</taxon>
        <taxon>Pseudonocardiales</taxon>
        <taxon>Pseudonocardiaceae</taxon>
        <taxon>Amycolatopsis</taxon>
    </lineage>
</organism>
<dbReference type="GO" id="GO:0003700">
    <property type="term" value="F:DNA-binding transcription factor activity"/>
    <property type="evidence" value="ECO:0007669"/>
    <property type="project" value="TreeGrafter"/>
</dbReference>
<dbReference type="InterPro" id="IPR049445">
    <property type="entry name" value="TetR_SbtR-like_C"/>
</dbReference>
<comment type="caution">
    <text evidence="6">The sequence shown here is derived from an EMBL/GenBank/DDBJ whole genome shotgun (WGS) entry which is preliminary data.</text>
</comment>
<name>A0A840INE2_9PSEU</name>
<dbReference type="AlphaFoldDB" id="A0A840INE2"/>
<dbReference type="InterPro" id="IPR036271">
    <property type="entry name" value="Tet_transcr_reg_TetR-rel_C_sf"/>
</dbReference>
<dbReference type="PROSITE" id="PS50977">
    <property type="entry name" value="HTH_TETR_2"/>
    <property type="match status" value="1"/>
</dbReference>
<dbReference type="Gene3D" id="1.10.357.10">
    <property type="entry name" value="Tetracycline Repressor, domain 2"/>
    <property type="match status" value="1"/>
</dbReference>
<dbReference type="EMBL" id="JACHMG010000001">
    <property type="protein sequence ID" value="MBB4682594.1"/>
    <property type="molecule type" value="Genomic_DNA"/>
</dbReference>
<feature type="domain" description="HTH tetR-type" evidence="5">
    <location>
        <begin position="19"/>
        <end position="79"/>
    </location>
</feature>
<keyword evidence="2 4" id="KW-0238">DNA-binding</keyword>
<dbReference type="InterPro" id="IPR001647">
    <property type="entry name" value="HTH_TetR"/>
</dbReference>
<dbReference type="Proteomes" id="UP000581769">
    <property type="component" value="Unassembled WGS sequence"/>
</dbReference>
<reference evidence="6 7" key="1">
    <citation type="submission" date="2020-08" db="EMBL/GenBank/DDBJ databases">
        <title>Sequencing the genomes of 1000 actinobacteria strains.</title>
        <authorList>
            <person name="Klenk H.-P."/>
        </authorList>
    </citation>
    <scope>NUCLEOTIDE SEQUENCE [LARGE SCALE GENOMIC DNA]</scope>
    <source>
        <strain evidence="6 7">DSM 45859</strain>
    </source>
</reference>
<sequence>MTDPSRRSGASGRPLRADARRNRDALLASAREAFRAGETEIRVEEIAQRAGVSVGTLYRHFETREAVLAEVYRGEVDELCAAGLAKAGEHGPAEALRLFLLDLVDHAAASRGLAVIFEAIMATASPVFDEARAAMESTMSELLTAGATNGALRGDISGRALLRALSSICGVQATPEWYDDSRRIAGLLHDGLTASAPGTPRPR</sequence>
<keyword evidence="1" id="KW-0805">Transcription regulation</keyword>
<gene>
    <name evidence="6" type="ORF">BJY18_000079</name>
</gene>
<keyword evidence="7" id="KW-1185">Reference proteome</keyword>
<evidence type="ECO:0000256" key="4">
    <source>
        <dbReference type="PROSITE-ProRule" id="PRU00335"/>
    </source>
</evidence>
<accession>A0A840INE2</accession>
<evidence type="ECO:0000313" key="7">
    <source>
        <dbReference type="Proteomes" id="UP000581769"/>
    </source>
</evidence>
<feature type="DNA-binding region" description="H-T-H motif" evidence="4">
    <location>
        <begin position="42"/>
        <end position="61"/>
    </location>
</feature>
<dbReference type="PANTHER" id="PTHR30055">
    <property type="entry name" value="HTH-TYPE TRANSCRIPTIONAL REGULATOR RUTR"/>
    <property type="match status" value="1"/>
</dbReference>
<dbReference type="SUPFAM" id="SSF46689">
    <property type="entry name" value="Homeodomain-like"/>
    <property type="match status" value="1"/>
</dbReference>
<dbReference type="InterPro" id="IPR050109">
    <property type="entry name" value="HTH-type_TetR-like_transc_reg"/>
</dbReference>
<keyword evidence="3" id="KW-0804">Transcription</keyword>
<dbReference type="Pfam" id="PF00440">
    <property type="entry name" value="TetR_N"/>
    <property type="match status" value="1"/>
</dbReference>
<dbReference type="GO" id="GO:0000976">
    <property type="term" value="F:transcription cis-regulatory region binding"/>
    <property type="evidence" value="ECO:0007669"/>
    <property type="project" value="TreeGrafter"/>
</dbReference>
<protein>
    <submittedName>
        <fullName evidence="6">AcrR family transcriptional regulator</fullName>
    </submittedName>
</protein>
<evidence type="ECO:0000256" key="2">
    <source>
        <dbReference type="ARBA" id="ARBA00023125"/>
    </source>
</evidence>
<dbReference type="Pfam" id="PF21597">
    <property type="entry name" value="TetR_C_43"/>
    <property type="match status" value="1"/>
</dbReference>
<dbReference type="RefSeq" id="WP_184776742.1">
    <property type="nucleotide sequence ID" value="NZ_JACHMG010000001.1"/>
</dbReference>
<dbReference type="PANTHER" id="PTHR30055:SF234">
    <property type="entry name" value="HTH-TYPE TRANSCRIPTIONAL REGULATOR BETI"/>
    <property type="match status" value="1"/>
</dbReference>
<evidence type="ECO:0000256" key="1">
    <source>
        <dbReference type="ARBA" id="ARBA00023015"/>
    </source>
</evidence>
<evidence type="ECO:0000313" key="6">
    <source>
        <dbReference type="EMBL" id="MBB4682594.1"/>
    </source>
</evidence>
<proteinExistence type="predicted"/>
<dbReference type="InterPro" id="IPR009057">
    <property type="entry name" value="Homeodomain-like_sf"/>
</dbReference>
<evidence type="ECO:0000256" key="3">
    <source>
        <dbReference type="ARBA" id="ARBA00023163"/>
    </source>
</evidence>